<dbReference type="PANTHER" id="PTHR32119">
    <property type="entry name" value="OROTIDINE 5'-PHOSPHATE DECARBOXYLASE"/>
    <property type="match status" value="1"/>
</dbReference>
<dbReference type="Pfam" id="PF00215">
    <property type="entry name" value="OMPdecase"/>
    <property type="match status" value="1"/>
</dbReference>
<keyword evidence="5 9" id="KW-0665">Pyrimidine biosynthesis</keyword>
<dbReference type="SMART" id="SM00934">
    <property type="entry name" value="OMPdecase"/>
    <property type="match status" value="1"/>
</dbReference>
<feature type="binding site" evidence="9 11">
    <location>
        <position position="33"/>
    </location>
    <ligand>
        <name>substrate</name>
    </ligand>
</feature>
<evidence type="ECO:0000256" key="1">
    <source>
        <dbReference type="ARBA" id="ARBA00002356"/>
    </source>
</evidence>
<dbReference type="InterPro" id="IPR047596">
    <property type="entry name" value="OMPdecase_bac"/>
</dbReference>
<evidence type="ECO:0000313" key="14">
    <source>
        <dbReference type="EMBL" id="SCY18015.1"/>
    </source>
</evidence>
<feature type="active site" description="For OMPdecase activity" evidence="10">
    <location>
        <position position="65"/>
    </location>
</feature>
<feature type="binding site" evidence="9 11">
    <location>
        <position position="119"/>
    </location>
    <ligand>
        <name>substrate</name>
    </ligand>
</feature>
<evidence type="ECO:0000256" key="5">
    <source>
        <dbReference type="ARBA" id="ARBA00022975"/>
    </source>
</evidence>
<feature type="binding site" evidence="9 11">
    <location>
        <position position="180"/>
    </location>
    <ligand>
        <name>substrate</name>
    </ligand>
</feature>
<dbReference type="EC" id="4.1.1.23" evidence="9"/>
<dbReference type="GO" id="GO:0006207">
    <property type="term" value="P:'de novo' pyrimidine nucleobase biosynthetic process"/>
    <property type="evidence" value="ECO:0007669"/>
    <property type="project" value="InterPro"/>
</dbReference>
<dbReference type="FunFam" id="3.20.20.70:FF:000015">
    <property type="entry name" value="Orotidine 5'-phosphate decarboxylase"/>
    <property type="match status" value="1"/>
</dbReference>
<dbReference type="AlphaFoldDB" id="A0A0P9CB01"/>
<evidence type="ECO:0000256" key="9">
    <source>
        <dbReference type="HAMAP-Rule" id="MF_01200"/>
    </source>
</evidence>
<feature type="binding site" evidence="9 11">
    <location>
        <position position="189"/>
    </location>
    <ligand>
        <name>substrate</name>
    </ligand>
</feature>
<feature type="binding site" evidence="9">
    <location>
        <begin position="60"/>
        <end position="69"/>
    </location>
    <ligand>
        <name>substrate</name>
    </ligand>
</feature>
<accession>A0A0P9CB01</accession>
<comment type="function">
    <text evidence="1 9">Catalyzes the decarboxylation of orotidine 5'-monophosphate (OMP) to uridine 5'-monophosphate (UMP).</text>
</comment>
<dbReference type="InterPro" id="IPR013785">
    <property type="entry name" value="Aldolase_TIM"/>
</dbReference>
<reference evidence="15" key="1">
    <citation type="submission" date="2016-10" db="EMBL/GenBank/DDBJ databases">
        <authorList>
            <person name="Varghese N."/>
        </authorList>
    </citation>
    <scope>NUCLEOTIDE SEQUENCE [LARGE SCALE GENOMIC DNA]</scope>
    <source>
        <strain evidence="15">HL 19</strain>
    </source>
</reference>
<feature type="active site" description="For OMPdecase activity" evidence="10">
    <location>
        <position position="62"/>
    </location>
</feature>
<name>A0A0P9CB01_9GAMM</name>
<protein>
    <recommendedName>
        <fullName evidence="9">Orotidine 5'-phosphate decarboxylase</fullName>
        <ecNumber evidence="9">4.1.1.23</ecNumber>
    </recommendedName>
    <alternativeName>
        <fullName evidence="9">OMP decarboxylase</fullName>
        <shortName evidence="9">OMPDCase</shortName>
        <shortName evidence="9">OMPdecase</shortName>
    </alternativeName>
</protein>
<dbReference type="GO" id="GO:0004590">
    <property type="term" value="F:orotidine-5'-phosphate decarboxylase activity"/>
    <property type="evidence" value="ECO:0007669"/>
    <property type="project" value="UniProtKB-UniRule"/>
</dbReference>
<comment type="similarity">
    <text evidence="8 9">Belongs to the OMP decarboxylase family. Type 1 subfamily.</text>
</comment>
<comment type="subunit">
    <text evidence="3 9">Homodimer.</text>
</comment>
<feature type="binding site" evidence="9 11">
    <location>
        <position position="209"/>
    </location>
    <ligand>
        <name>substrate</name>
    </ligand>
</feature>
<dbReference type="Proteomes" id="UP000183104">
    <property type="component" value="Unassembled WGS sequence"/>
</dbReference>
<keyword evidence="6 9" id="KW-0456">Lyase</keyword>
<dbReference type="InterPro" id="IPR001754">
    <property type="entry name" value="OMPdeCOase_dom"/>
</dbReference>
<evidence type="ECO:0000256" key="3">
    <source>
        <dbReference type="ARBA" id="ARBA00011738"/>
    </source>
</evidence>
<proteinExistence type="inferred from homology"/>
<dbReference type="HAMAP" id="MF_01200_B">
    <property type="entry name" value="OMPdecase_type1_B"/>
    <property type="match status" value="1"/>
</dbReference>
<dbReference type="STRING" id="381306.AN478_08455"/>
<dbReference type="PATRIC" id="fig|381306.5.peg.335"/>
<organism evidence="14 15">
    <name type="scientific">Thiohalorhabdus denitrificans</name>
    <dbReference type="NCBI Taxonomy" id="381306"/>
    <lineage>
        <taxon>Bacteria</taxon>
        <taxon>Pseudomonadati</taxon>
        <taxon>Pseudomonadota</taxon>
        <taxon>Gammaproteobacteria</taxon>
        <taxon>Thiohalorhabdales</taxon>
        <taxon>Thiohalorhabdaceae</taxon>
        <taxon>Thiohalorhabdus</taxon>
    </lineage>
</organism>
<dbReference type="SUPFAM" id="SSF51366">
    <property type="entry name" value="Ribulose-phoshate binding barrel"/>
    <property type="match status" value="1"/>
</dbReference>
<evidence type="ECO:0000256" key="10">
    <source>
        <dbReference type="PIRSR" id="PIRSR614732-1"/>
    </source>
</evidence>
<dbReference type="InterPro" id="IPR014732">
    <property type="entry name" value="OMPdecase"/>
</dbReference>
<keyword evidence="15" id="KW-1185">Reference proteome</keyword>
<sequence>MWSDRVITALDAPDWAQAREMLDRLPEENRRVKVGKQLFTRSGPRVVEELRDRGREVFLDLKYHDIPNTVAGALRAAADIGAWMVNVHASGGPRMLEAAREALEGSEARPWLIGVTVLTSMDARELRAVGVEGDPENQVLRLARLAREAGLDGVVASPMEVPMLREELGPDFLLVTPGVRPAGAGADDQRRAATPGRTVADGADYLVVGRPLTRAEDPARAWSSLIAEMDAAAGGT</sequence>
<comment type="pathway">
    <text evidence="2 9 12">Pyrimidine metabolism; UMP biosynthesis via de novo pathway; UMP from orotate: step 2/2.</text>
</comment>
<feature type="binding site" evidence="9 11">
    <location>
        <position position="11"/>
    </location>
    <ligand>
        <name>substrate</name>
    </ligand>
</feature>
<dbReference type="InterPro" id="IPR011060">
    <property type="entry name" value="RibuloseP-bd_barrel"/>
</dbReference>
<evidence type="ECO:0000313" key="15">
    <source>
        <dbReference type="Proteomes" id="UP000183104"/>
    </source>
</evidence>
<evidence type="ECO:0000256" key="12">
    <source>
        <dbReference type="RuleBase" id="RU000512"/>
    </source>
</evidence>
<feature type="binding site" evidence="9 11">
    <location>
        <position position="210"/>
    </location>
    <ligand>
        <name>substrate</name>
    </ligand>
</feature>
<dbReference type="NCBIfam" id="TIGR01740">
    <property type="entry name" value="pyrF"/>
    <property type="match status" value="1"/>
</dbReference>
<feature type="active site" description="For OMPdecase activity" evidence="10">
    <location>
        <position position="60"/>
    </location>
</feature>
<evidence type="ECO:0000256" key="7">
    <source>
        <dbReference type="ARBA" id="ARBA00049157"/>
    </source>
</evidence>
<dbReference type="RefSeq" id="WP_054966169.1">
    <property type="nucleotide sequence ID" value="NZ_FMUN01000003.1"/>
</dbReference>
<dbReference type="OrthoDB" id="9806203at2"/>
<dbReference type="InterPro" id="IPR018089">
    <property type="entry name" value="OMPdecase_AS"/>
</dbReference>
<feature type="domain" description="Orotidine 5'-phosphate decarboxylase" evidence="13">
    <location>
        <begin position="5"/>
        <end position="225"/>
    </location>
</feature>
<dbReference type="PANTHER" id="PTHR32119:SF2">
    <property type="entry name" value="OROTIDINE 5'-PHOSPHATE DECARBOXYLASE"/>
    <property type="match status" value="1"/>
</dbReference>
<dbReference type="GO" id="GO:0005829">
    <property type="term" value="C:cytosol"/>
    <property type="evidence" value="ECO:0007669"/>
    <property type="project" value="TreeGrafter"/>
</dbReference>
<evidence type="ECO:0000256" key="6">
    <source>
        <dbReference type="ARBA" id="ARBA00023239"/>
    </source>
</evidence>
<feature type="active site" description="Proton donor" evidence="9">
    <location>
        <position position="62"/>
    </location>
</feature>
<evidence type="ECO:0000256" key="8">
    <source>
        <dbReference type="ARBA" id="ARBA00061012"/>
    </source>
</evidence>
<gene>
    <name evidence="9" type="primary">pyrF</name>
    <name evidence="14" type="ORF">SAMN05661077_1459</name>
</gene>
<dbReference type="PROSITE" id="PS00156">
    <property type="entry name" value="OMPDECASE"/>
    <property type="match status" value="1"/>
</dbReference>
<dbReference type="UniPathway" id="UPA00070">
    <property type="reaction ID" value="UER00120"/>
</dbReference>
<evidence type="ECO:0000256" key="4">
    <source>
        <dbReference type="ARBA" id="ARBA00022793"/>
    </source>
</evidence>
<dbReference type="EMBL" id="FMUN01000003">
    <property type="protein sequence ID" value="SCY18015.1"/>
    <property type="molecule type" value="Genomic_DNA"/>
</dbReference>
<evidence type="ECO:0000256" key="11">
    <source>
        <dbReference type="PIRSR" id="PIRSR614732-2"/>
    </source>
</evidence>
<evidence type="ECO:0000256" key="2">
    <source>
        <dbReference type="ARBA" id="ARBA00004861"/>
    </source>
</evidence>
<dbReference type="NCBIfam" id="NF001273">
    <property type="entry name" value="PRK00230.1"/>
    <property type="match status" value="1"/>
</dbReference>
<evidence type="ECO:0000259" key="13">
    <source>
        <dbReference type="SMART" id="SM00934"/>
    </source>
</evidence>
<dbReference type="GO" id="GO:0044205">
    <property type="term" value="P:'de novo' UMP biosynthetic process"/>
    <property type="evidence" value="ECO:0007669"/>
    <property type="project" value="UniProtKB-UniRule"/>
</dbReference>
<dbReference type="Gene3D" id="3.20.20.70">
    <property type="entry name" value="Aldolase class I"/>
    <property type="match status" value="1"/>
</dbReference>
<keyword evidence="4 9" id="KW-0210">Decarboxylase</keyword>
<dbReference type="CDD" id="cd04725">
    <property type="entry name" value="OMP_decarboxylase_like"/>
    <property type="match status" value="1"/>
</dbReference>
<comment type="catalytic activity">
    <reaction evidence="7 9 12">
        <text>orotidine 5'-phosphate + H(+) = UMP + CO2</text>
        <dbReference type="Rhea" id="RHEA:11596"/>
        <dbReference type="ChEBI" id="CHEBI:15378"/>
        <dbReference type="ChEBI" id="CHEBI:16526"/>
        <dbReference type="ChEBI" id="CHEBI:57538"/>
        <dbReference type="ChEBI" id="CHEBI:57865"/>
        <dbReference type="EC" id="4.1.1.23"/>
    </reaction>
</comment>